<reference evidence="2" key="1">
    <citation type="journal article" date="2019" name="Int. J. Syst. Evol. Microbiol.">
        <title>The Global Catalogue of Microorganisms (GCM) 10K type strain sequencing project: providing services to taxonomists for standard genome sequencing and annotation.</title>
        <authorList>
            <consortium name="The Broad Institute Genomics Platform"/>
            <consortium name="The Broad Institute Genome Sequencing Center for Infectious Disease"/>
            <person name="Wu L."/>
            <person name="Ma J."/>
        </authorList>
    </citation>
    <scope>NUCLEOTIDE SEQUENCE [LARGE SCALE GENOMIC DNA]</scope>
    <source>
        <strain evidence="2">JCM 4738</strain>
    </source>
</reference>
<keyword evidence="2" id="KW-1185">Reference proteome</keyword>
<gene>
    <name evidence="1" type="ORF">GCM10010347_51920</name>
</gene>
<comment type="caution">
    <text evidence="1">The sequence shown here is derived from an EMBL/GenBank/DDBJ whole genome shotgun (WGS) entry which is preliminary data.</text>
</comment>
<dbReference type="EMBL" id="BMVP01000013">
    <property type="protein sequence ID" value="GHB75176.1"/>
    <property type="molecule type" value="Genomic_DNA"/>
</dbReference>
<accession>A0ABQ3F0Y2</accession>
<dbReference type="Proteomes" id="UP000642673">
    <property type="component" value="Unassembled WGS sequence"/>
</dbReference>
<evidence type="ECO:0000313" key="2">
    <source>
        <dbReference type="Proteomes" id="UP000642673"/>
    </source>
</evidence>
<evidence type="ECO:0000313" key="1">
    <source>
        <dbReference type="EMBL" id="GHB75176.1"/>
    </source>
</evidence>
<organism evidence="1 2">
    <name type="scientific">Streptomyces cirratus</name>
    <dbReference type="NCBI Taxonomy" id="68187"/>
    <lineage>
        <taxon>Bacteria</taxon>
        <taxon>Bacillati</taxon>
        <taxon>Actinomycetota</taxon>
        <taxon>Actinomycetes</taxon>
        <taxon>Kitasatosporales</taxon>
        <taxon>Streptomycetaceae</taxon>
        <taxon>Streptomyces</taxon>
    </lineage>
</organism>
<sequence>MTTDPAQGREWLESWTDVFGVEGIVVKPRTSRYMPGHRGAWIKVRRRDTTEAIIGTTTGTLTRPSS</sequence>
<dbReference type="SUPFAM" id="SSF56091">
    <property type="entry name" value="DNA ligase/mRNA capping enzyme, catalytic domain"/>
    <property type="match status" value="1"/>
</dbReference>
<evidence type="ECO:0008006" key="3">
    <source>
        <dbReference type="Google" id="ProtNLM"/>
    </source>
</evidence>
<protein>
    <recommendedName>
        <fullName evidence="3">ATP dependent DNA ligase</fullName>
    </recommendedName>
</protein>
<proteinExistence type="predicted"/>
<name>A0ABQ3F0Y2_9ACTN</name>
<dbReference type="RefSeq" id="WP_190186652.1">
    <property type="nucleotide sequence ID" value="NZ_BMVP01000013.1"/>
</dbReference>
<dbReference type="Gene3D" id="3.30.1490.70">
    <property type="match status" value="1"/>
</dbReference>